<dbReference type="RefSeq" id="WP_379679023.1">
    <property type="nucleotide sequence ID" value="NZ_JBHLWP010000010.1"/>
</dbReference>
<accession>A0ABV6FG06</accession>
<dbReference type="NCBIfam" id="TIGR03891">
    <property type="entry name" value="thiopep_ocin"/>
    <property type="match status" value="1"/>
</dbReference>
<gene>
    <name evidence="2" type="ORF">ACFFJK_10180</name>
</gene>
<keyword evidence="3" id="KW-1185">Reference proteome</keyword>
<dbReference type="InterPro" id="IPR023809">
    <property type="entry name" value="Thiopep_bacteriocin_synth_dom"/>
</dbReference>
<evidence type="ECO:0000313" key="3">
    <source>
        <dbReference type="Proteomes" id="UP001589773"/>
    </source>
</evidence>
<dbReference type="Pfam" id="PF14028">
    <property type="entry name" value="Lant_dehydr_C"/>
    <property type="match status" value="1"/>
</dbReference>
<name>A0ABV6FG06_9BURK</name>
<organism evidence="2 3">
    <name type="scientific">Massilia consociata</name>
    <dbReference type="NCBI Taxonomy" id="760117"/>
    <lineage>
        <taxon>Bacteria</taxon>
        <taxon>Pseudomonadati</taxon>
        <taxon>Pseudomonadota</taxon>
        <taxon>Betaproteobacteria</taxon>
        <taxon>Burkholderiales</taxon>
        <taxon>Oxalobacteraceae</taxon>
        <taxon>Telluria group</taxon>
        <taxon>Massilia</taxon>
    </lineage>
</organism>
<sequence>MTKPAVFMAQAPARQPGWISLHVFIHDFARLSHFVRECLGGLELPVRNNCFFIRYWVGGPHVRLRFHVPEWRERIEERVRQYLRLHPVEGTLDPTRFYAAYHSYREAEPDWYWCESGSMHYIDYQPEPERYGGPAGLSLCETYFAWDSNMVIRILHEQPDSACQTIMLGYCLVHLTVLRQLGLRSSYLRTVHGVASDGEIAAYVERFLQCDPRALPAGLLLARQQFYDRSYFQEYLPSLQARLHLLAHDLSARHVEDIPRIFDALLHMSFNRIGIGPRRERTVRLTALYLENHCLPDSSNLENKNEKTATNSNQL</sequence>
<comment type="caution">
    <text evidence="2">The sequence shown here is derived from an EMBL/GenBank/DDBJ whole genome shotgun (WGS) entry which is preliminary data.</text>
</comment>
<evidence type="ECO:0000313" key="2">
    <source>
        <dbReference type="EMBL" id="MFC0252257.1"/>
    </source>
</evidence>
<protein>
    <submittedName>
        <fullName evidence="2">Thiopeptide-type bacteriocin biosynthesis protein</fullName>
    </submittedName>
</protein>
<reference evidence="2 3" key="1">
    <citation type="submission" date="2024-09" db="EMBL/GenBank/DDBJ databases">
        <authorList>
            <person name="Sun Q."/>
            <person name="Mori K."/>
        </authorList>
    </citation>
    <scope>NUCLEOTIDE SEQUENCE [LARGE SCALE GENOMIC DNA]</scope>
    <source>
        <strain evidence="2 3">CCM 7792</strain>
    </source>
</reference>
<dbReference type="Proteomes" id="UP001589773">
    <property type="component" value="Unassembled WGS sequence"/>
</dbReference>
<dbReference type="EMBL" id="JBHLWP010000010">
    <property type="protein sequence ID" value="MFC0252257.1"/>
    <property type="molecule type" value="Genomic_DNA"/>
</dbReference>
<proteinExistence type="predicted"/>
<evidence type="ECO:0000259" key="1">
    <source>
        <dbReference type="Pfam" id="PF14028"/>
    </source>
</evidence>
<feature type="domain" description="Thiopeptide-type bacteriocin biosynthesis" evidence="1">
    <location>
        <begin position="18"/>
        <end position="284"/>
    </location>
</feature>